<dbReference type="Gene3D" id="3.40.50.620">
    <property type="entry name" value="HUPs"/>
    <property type="match status" value="1"/>
</dbReference>
<evidence type="ECO:0000259" key="8">
    <source>
        <dbReference type="Pfam" id="PF01467"/>
    </source>
</evidence>
<evidence type="ECO:0000256" key="4">
    <source>
        <dbReference type="ARBA" id="ARBA00022741"/>
    </source>
</evidence>
<evidence type="ECO:0000256" key="7">
    <source>
        <dbReference type="ARBA" id="ARBA00047428"/>
    </source>
</evidence>
<dbReference type="GO" id="GO:0016779">
    <property type="term" value="F:nucleotidyltransferase activity"/>
    <property type="evidence" value="ECO:0007669"/>
    <property type="project" value="UniProtKB-KW"/>
</dbReference>
<dbReference type="EMBL" id="CP006585">
    <property type="protein sequence ID" value="AGW13181.1"/>
    <property type="molecule type" value="Genomic_DNA"/>
</dbReference>
<dbReference type="EC" id="2.7.7.70" evidence="1"/>
<comment type="catalytic activity">
    <reaction evidence="7">
        <text>D-glycero-beta-D-manno-heptose 1-phosphate + ATP + H(+) = ADP-D-glycero-beta-D-manno-heptose + diphosphate</text>
        <dbReference type="Rhea" id="RHEA:27465"/>
        <dbReference type="ChEBI" id="CHEBI:15378"/>
        <dbReference type="ChEBI" id="CHEBI:30616"/>
        <dbReference type="ChEBI" id="CHEBI:33019"/>
        <dbReference type="ChEBI" id="CHEBI:59967"/>
        <dbReference type="ChEBI" id="CHEBI:61593"/>
        <dbReference type="EC" id="2.7.7.70"/>
    </reaction>
</comment>
<gene>
    <name evidence="9" type="ORF">DGI_1330</name>
</gene>
<dbReference type="Pfam" id="PF01467">
    <property type="entry name" value="CTP_transf_like"/>
    <property type="match status" value="1"/>
</dbReference>
<dbReference type="AlphaFoldDB" id="T2GAN3"/>
<dbReference type="HOGENOM" id="CLU_034585_2_0_7"/>
<keyword evidence="10" id="KW-1185">Reference proteome</keyword>
<dbReference type="GO" id="GO:0005975">
    <property type="term" value="P:carbohydrate metabolic process"/>
    <property type="evidence" value="ECO:0007669"/>
    <property type="project" value="InterPro"/>
</dbReference>
<dbReference type="InterPro" id="IPR014729">
    <property type="entry name" value="Rossmann-like_a/b/a_fold"/>
</dbReference>
<dbReference type="SUPFAM" id="SSF52374">
    <property type="entry name" value="Nucleotidylyl transferase"/>
    <property type="match status" value="1"/>
</dbReference>
<reference evidence="10" key="2">
    <citation type="submission" date="2013-07" db="EMBL/GenBank/DDBJ databases">
        <authorList>
            <person name="Morais-Silva F.O."/>
            <person name="Rezende A.M."/>
            <person name="Pimentel C."/>
            <person name="Resende D.M."/>
            <person name="Santos C.I."/>
            <person name="Clemente C."/>
            <person name="de Oliveira L.M."/>
            <person name="da Silva S.M."/>
            <person name="Costa D.A."/>
            <person name="Varela-Raposo A."/>
            <person name="Horacio E.C.A."/>
            <person name="Matos M."/>
            <person name="Flores O."/>
            <person name="Ruiz J.C."/>
            <person name="Rodrigues-Pousada C."/>
        </authorList>
    </citation>
    <scope>NUCLEOTIDE SEQUENCE [LARGE SCALE GENOMIC DNA]</scope>
    <source>
        <strain evidence="10">ATCC 19364 / DSM 1382 / NCIMB 9332 / VKM B-1759</strain>
    </source>
</reference>
<organism evidence="9 10">
    <name type="scientific">Megalodesulfovibrio gigas (strain ATCC 19364 / DSM 1382 / NCIMB 9332 / VKM B-1759)</name>
    <name type="common">Desulfovibrio gigas</name>
    <dbReference type="NCBI Taxonomy" id="1121448"/>
    <lineage>
        <taxon>Bacteria</taxon>
        <taxon>Pseudomonadati</taxon>
        <taxon>Thermodesulfobacteriota</taxon>
        <taxon>Desulfovibrionia</taxon>
        <taxon>Desulfovibrionales</taxon>
        <taxon>Desulfovibrionaceae</taxon>
        <taxon>Megalodesulfovibrio</taxon>
    </lineage>
</organism>
<dbReference type="PANTHER" id="PTHR43793:SF2">
    <property type="entry name" value="BIFUNCTIONAL PROTEIN HLDE"/>
    <property type="match status" value="1"/>
</dbReference>
<dbReference type="GO" id="GO:0005524">
    <property type="term" value="F:ATP binding"/>
    <property type="evidence" value="ECO:0007669"/>
    <property type="project" value="UniProtKB-KW"/>
</dbReference>
<dbReference type="eggNOG" id="COG0615">
    <property type="taxonomic scope" value="Bacteria"/>
</dbReference>
<protein>
    <recommendedName>
        <fullName evidence="1">D-glycero-beta-D-manno-heptose 1-phosphate adenylyltransferase</fullName>
        <ecNumber evidence="1">2.7.7.70</ecNumber>
    </recommendedName>
</protein>
<dbReference type="PATRIC" id="fig|1121448.10.peg.1327"/>
<evidence type="ECO:0000256" key="3">
    <source>
        <dbReference type="ARBA" id="ARBA00022695"/>
    </source>
</evidence>
<proteinExistence type="predicted"/>
<evidence type="ECO:0000256" key="1">
    <source>
        <dbReference type="ARBA" id="ARBA00012519"/>
    </source>
</evidence>
<evidence type="ECO:0000256" key="5">
    <source>
        <dbReference type="ARBA" id="ARBA00022840"/>
    </source>
</evidence>
<dbReference type="NCBIfam" id="TIGR02199">
    <property type="entry name" value="rfaE_dom_II"/>
    <property type="match status" value="1"/>
</dbReference>
<evidence type="ECO:0000256" key="2">
    <source>
        <dbReference type="ARBA" id="ARBA00022679"/>
    </source>
</evidence>
<dbReference type="OrthoDB" id="9795543at2"/>
<dbReference type="GO" id="GO:0016773">
    <property type="term" value="F:phosphotransferase activity, alcohol group as acceptor"/>
    <property type="evidence" value="ECO:0007669"/>
    <property type="project" value="InterPro"/>
</dbReference>
<dbReference type="InterPro" id="IPR050385">
    <property type="entry name" value="Archaeal_FAD_synthase"/>
</dbReference>
<dbReference type="InterPro" id="IPR004821">
    <property type="entry name" value="Cyt_trans-like"/>
</dbReference>
<dbReference type="PANTHER" id="PTHR43793">
    <property type="entry name" value="FAD SYNTHASE"/>
    <property type="match status" value="1"/>
</dbReference>
<dbReference type="NCBIfam" id="TIGR00125">
    <property type="entry name" value="cyt_tran_rel"/>
    <property type="match status" value="1"/>
</dbReference>
<accession>T2GAN3</accession>
<keyword evidence="3" id="KW-0548">Nucleotidyltransferase</keyword>
<dbReference type="KEGG" id="dgg:DGI_1330"/>
<evidence type="ECO:0000313" key="10">
    <source>
        <dbReference type="Proteomes" id="UP000016587"/>
    </source>
</evidence>
<dbReference type="STRING" id="1121448.DGI_1330"/>
<evidence type="ECO:0000256" key="6">
    <source>
        <dbReference type="ARBA" id="ARBA00023277"/>
    </source>
</evidence>
<dbReference type="Proteomes" id="UP000016587">
    <property type="component" value="Chromosome"/>
</dbReference>
<evidence type="ECO:0000313" key="9">
    <source>
        <dbReference type="EMBL" id="AGW13181.1"/>
    </source>
</evidence>
<keyword evidence="5" id="KW-0067">ATP-binding</keyword>
<feature type="domain" description="Cytidyltransferase-like" evidence="8">
    <location>
        <begin position="29"/>
        <end position="125"/>
    </location>
</feature>
<name>T2GAN3_MEGG1</name>
<dbReference type="RefSeq" id="WP_021759976.1">
    <property type="nucleotide sequence ID" value="NC_022444.1"/>
</dbReference>
<keyword evidence="2" id="KW-0808">Transferase</keyword>
<keyword evidence="4" id="KW-0547">Nucleotide-binding</keyword>
<dbReference type="InterPro" id="IPR011914">
    <property type="entry name" value="RfaE_dom_II"/>
</dbReference>
<keyword evidence="6" id="KW-0119">Carbohydrate metabolism</keyword>
<reference evidence="9 10" key="1">
    <citation type="journal article" date="2013" name="J. Bacteriol.">
        <title>Roles of HynAB and Ech, the only two hydrogenases found in the model sulfate reducer Desulfovibrio gigas.</title>
        <authorList>
            <person name="Morais-Silva F.O."/>
            <person name="Santos C.I."/>
            <person name="Rodrigues R."/>
            <person name="Pereira I.A."/>
            <person name="Rodrigues-Pousada C."/>
        </authorList>
    </citation>
    <scope>NUCLEOTIDE SEQUENCE [LARGE SCALE GENOMIC DNA]</scope>
    <source>
        <strain evidence="10">ATCC 19364 / DSM 1382 / NCIMB 9332 / VKM B-1759</strain>
    </source>
</reference>
<sequence length="161" mass="17672">MERPHPKIYSPDQLAEILETRRSCGKIVFTNGCFDLLHPGHVTLLTQARTLGDVLVVAVNSDASVRVLVKGPSRPVNTLADRMFMLAHLEMVDYVTWFEAATPYDIISQLQPDILVKGGDWPVEAIVGRDVVEARGGKAVSLPLVEGVSTTGIIDRIRNAR</sequence>